<dbReference type="AlphaFoldDB" id="A0A1X7S9V0"/>
<dbReference type="PANTHER" id="PTHR24320">
    <property type="entry name" value="RETINOL DEHYDROGENASE"/>
    <property type="match status" value="1"/>
</dbReference>
<feature type="compositionally biased region" description="Basic and acidic residues" evidence="3">
    <location>
        <begin position="248"/>
        <end position="260"/>
    </location>
</feature>
<evidence type="ECO:0000313" key="5">
    <source>
        <dbReference type="Proteomes" id="UP000215127"/>
    </source>
</evidence>
<name>A0A1X7S9V0_ZYMT9</name>
<feature type="compositionally biased region" description="Pro residues" evidence="3">
    <location>
        <begin position="190"/>
        <end position="205"/>
    </location>
</feature>
<feature type="compositionally biased region" description="Polar residues" evidence="3">
    <location>
        <begin position="214"/>
        <end position="232"/>
    </location>
</feature>
<keyword evidence="2" id="KW-0560">Oxidoreductase</keyword>
<dbReference type="PANTHER" id="PTHR24320:SF152">
    <property type="entry name" value="SHORT-CHAIN DEHYDROGENASE_REDUCTASE FAMILY PROTEIN"/>
    <property type="match status" value="1"/>
</dbReference>
<evidence type="ECO:0008006" key="6">
    <source>
        <dbReference type="Google" id="ProtNLM"/>
    </source>
</evidence>
<gene>
    <name evidence="4" type="ORF">ZT3D7_G11455</name>
</gene>
<dbReference type="EMBL" id="LT853704">
    <property type="protein sequence ID" value="SMQ56300.1"/>
    <property type="molecule type" value="Genomic_DNA"/>
</dbReference>
<evidence type="ECO:0000313" key="4">
    <source>
        <dbReference type="EMBL" id="SMQ56300.1"/>
    </source>
</evidence>
<organism evidence="4 5">
    <name type="scientific">Zymoseptoria tritici (strain ST99CH_3D7)</name>
    <dbReference type="NCBI Taxonomy" id="1276538"/>
    <lineage>
        <taxon>Eukaryota</taxon>
        <taxon>Fungi</taxon>
        <taxon>Dikarya</taxon>
        <taxon>Ascomycota</taxon>
        <taxon>Pezizomycotina</taxon>
        <taxon>Dothideomycetes</taxon>
        <taxon>Dothideomycetidae</taxon>
        <taxon>Mycosphaerellales</taxon>
        <taxon>Mycosphaerellaceae</taxon>
        <taxon>Zymoseptoria</taxon>
    </lineage>
</organism>
<dbReference type="GO" id="GO:0016491">
    <property type="term" value="F:oxidoreductase activity"/>
    <property type="evidence" value="ECO:0007669"/>
    <property type="project" value="UniProtKB-KW"/>
</dbReference>
<evidence type="ECO:0000256" key="1">
    <source>
        <dbReference type="ARBA" id="ARBA00006484"/>
    </source>
</evidence>
<keyword evidence="5" id="KW-1185">Reference proteome</keyword>
<comment type="similarity">
    <text evidence="1">Belongs to the short-chain dehydrogenases/reductases (SDR) family.</text>
</comment>
<dbReference type="Proteomes" id="UP000215127">
    <property type="component" value="Chromosome 13"/>
</dbReference>
<feature type="region of interest" description="Disordered" evidence="3">
    <location>
        <begin position="190"/>
        <end position="278"/>
    </location>
</feature>
<dbReference type="Gene3D" id="3.40.50.720">
    <property type="entry name" value="NAD(P)-binding Rossmann-like Domain"/>
    <property type="match status" value="1"/>
</dbReference>
<dbReference type="PRINTS" id="PR00081">
    <property type="entry name" value="GDHRDH"/>
</dbReference>
<evidence type="ECO:0000256" key="2">
    <source>
        <dbReference type="ARBA" id="ARBA00023002"/>
    </source>
</evidence>
<proteinExistence type="inferred from homology"/>
<dbReference type="STRING" id="1276538.A0A1X7S9V0"/>
<dbReference type="Pfam" id="PF00106">
    <property type="entry name" value="adh_short"/>
    <property type="match status" value="1"/>
</dbReference>
<evidence type="ECO:0000256" key="3">
    <source>
        <dbReference type="SAM" id="MobiDB-lite"/>
    </source>
</evidence>
<dbReference type="InterPro" id="IPR002347">
    <property type="entry name" value="SDR_fam"/>
</dbReference>
<reference evidence="4 5" key="1">
    <citation type="submission" date="2016-06" db="EMBL/GenBank/DDBJ databases">
        <authorList>
            <person name="Kjaerup R.B."/>
            <person name="Dalgaard T.S."/>
            <person name="Juul-Madsen H.R."/>
        </authorList>
    </citation>
    <scope>NUCLEOTIDE SEQUENCE [LARGE SCALE GENOMIC DNA]</scope>
</reference>
<dbReference type="InterPro" id="IPR036291">
    <property type="entry name" value="NAD(P)-bd_dom_sf"/>
</dbReference>
<sequence length="278" mass="29575">MSLTPPPSAWWTLYQVLIKGTNFSHLPAPTADLRNKNIIITGGNSGIGREAALQLARYGANITLGCRSTIPSHEEHPSATVLACRAAAQESGHLHSTITWLSIDLSSFTSVSTFASTWLASNKPIHLLLNNAGVPKKAGVTLTTPDGFELLHQVNFLSHALLTLLLLPSLATAPAPRIIFTTSCLHYIPPSPTPRPPTPTNPISPTPSQNSTSKLSSPPCNVASPPTRNSHTSPRKASIPVSSGVESGTRRETSELKETRNPLLPPPPLLKNPTSPIC</sequence>
<dbReference type="SUPFAM" id="SSF51735">
    <property type="entry name" value="NAD(P)-binding Rossmann-fold domains"/>
    <property type="match status" value="1"/>
</dbReference>
<protein>
    <recommendedName>
        <fullName evidence="6">Ketoreductase (KR) domain-containing protein</fullName>
    </recommendedName>
</protein>
<accession>A0A1X7S9V0</accession>